<keyword evidence="9" id="KW-0460">Magnesium</keyword>
<name>A0A1H0YB19_9LACT</name>
<evidence type="ECO:0000256" key="6">
    <source>
        <dbReference type="ARBA" id="ARBA00022741"/>
    </source>
</evidence>
<dbReference type="Gene3D" id="2.60.200.40">
    <property type="match status" value="1"/>
</dbReference>
<evidence type="ECO:0000256" key="8">
    <source>
        <dbReference type="ARBA" id="ARBA00022840"/>
    </source>
</evidence>
<keyword evidence="12" id="KW-1208">Phospholipid metabolism</keyword>
<dbReference type="Proteomes" id="UP000199481">
    <property type="component" value="Unassembled WGS sequence"/>
</dbReference>
<evidence type="ECO:0000256" key="10">
    <source>
        <dbReference type="ARBA" id="ARBA00023098"/>
    </source>
</evidence>
<dbReference type="AlphaFoldDB" id="A0A1H0YB19"/>
<keyword evidence="15" id="KW-1185">Reference proteome</keyword>
<dbReference type="PANTHER" id="PTHR12358">
    <property type="entry name" value="SPHINGOSINE KINASE"/>
    <property type="match status" value="1"/>
</dbReference>
<evidence type="ECO:0000256" key="7">
    <source>
        <dbReference type="ARBA" id="ARBA00022777"/>
    </source>
</evidence>
<reference evidence="15" key="1">
    <citation type="submission" date="2016-10" db="EMBL/GenBank/DDBJ databases">
        <authorList>
            <person name="Varghese N."/>
            <person name="Submissions S."/>
        </authorList>
    </citation>
    <scope>NUCLEOTIDE SEQUENCE [LARGE SCALE GENOMIC DNA]</scope>
    <source>
        <strain evidence="15">MPL-11</strain>
    </source>
</reference>
<evidence type="ECO:0000256" key="4">
    <source>
        <dbReference type="ARBA" id="ARBA00022679"/>
    </source>
</evidence>
<evidence type="ECO:0000313" key="15">
    <source>
        <dbReference type="Proteomes" id="UP000199481"/>
    </source>
</evidence>
<dbReference type="InterPro" id="IPR005218">
    <property type="entry name" value="Diacylglycerol/lipid_kinase"/>
</dbReference>
<keyword evidence="11" id="KW-0594">Phospholipid biosynthesis</keyword>
<dbReference type="Gene3D" id="3.40.50.10330">
    <property type="entry name" value="Probable inorganic polyphosphate/atp-NAD kinase, domain 1"/>
    <property type="match status" value="1"/>
</dbReference>
<protein>
    <submittedName>
        <fullName evidence="14">Lipid kinase, YegS/Rv2252/BmrU family</fullName>
    </submittedName>
</protein>
<keyword evidence="3" id="KW-0444">Lipid biosynthesis</keyword>
<evidence type="ECO:0000259" key="13">
    <source>
        <dbReference type="PROSITE" id="PS50146"/>
    </source>
</evidence>
<keyword evidence="4" id="KW-0808">Transferase</keyword>
<dbReference type="Pfam" id="PF19279">
    <property type="entry name" value="YegS_C"/>
    <property type="match status" value="1"/>
</dbReference>
<dbReference type="RefSeq" id="WP_035023363.1">
    <property type="nucleotide sequence ID" value="NZ_CP084916.1"/>
</dbReference>
<evidence type="ECO:0000256" key="2">
    <source>
        <dbReference type="ARBA" id="ARBA00005983"/>
    </source>
</evidence>
<evidence type="ECO:0000256" key="9">
    <source>
        <dbReference type="ARBA" id="ARBA00022842"/>
    </source>
</evidence>
<dbReference type="GO" id="GO:0005524">
    <property type="term" value="F:ATP binding"/>
    <property type="evidence" value="ECO:0007669"/>
    <property type="project" value="UniProtKB-KW"/>
</dbReference>
<keyword evidence="5" id="KW-0479">Metal-binding</keyword>
<evidence type="ECO:0000256" key="11">
    <source>
        <dbReference type="ARBA" id="ARBA00023209"/>
    </source>
</evidence>
<keyword evidence="7 14" id="KW-0418">Kinase</keyword>
<dbReference type="SUPFAM" id="SSF111331">
    <property type="entry name" value="NAD kinase/diacylglycerol kinase-like"/>
    <property type="match status" value="1"/>
</dbReference>
<dbReference type="PANTHER" id="PTHR12358:SF106">
    <property type="entry name" value="LIPID KINASE YEGS"/>
    <property type="match status" value="1"/>
</dbReference>
<keyword evidence="6" id="KW-0547">Nucleotide-binding</keyword>
<dbReference type="InterPro" id="IPR050187">
    <property type="entry name" value="Lipid_Phosphate_FormReg"/>
</dbReference>
<comment type="cofactor">
    <cofactor evidence="1">
        <name>Mg(2+)</name>
        <dbReference type="ChEBI" id="CHEBI:18420"/>
    </cofactor>
</comment>
<dbReference type="InterPro" id="IPR045540">
    <property type="entry name" value="YegS/DAGK_C"/>
</dbReference>
<organism evidence="14 15">
    <name type="scientific">Carnobacterium viridans</name>
    <dbReference type="NCBI Taxonomy" id="174587"/>
    <lineage>
        <taxon>Bacteria</taxon>
        <taxon>Bacillati</taxon>
        <taxon>Bacillota</taxon>
        <taxon>Bacilli</taxon>
        <taxon>Lactobacillales</taxon>
        <taxon>Carnobacteriaceae</taxon>
        <taxon>Carnobacterium</taxon>
    </lineage>
</organism>
<evidence type="ECO:0000256" key="3">
    <source>
        <dbReference type="ARBA" id="ARBA00022516"/>
    </source>
</evidence>
<dbReference type="GO" id="GO:0004143">
    <property type="term" value="F:ATP-dependent diacylglycerol kinase activity"/>
    <property type="evidence" value="ECO:0007669"/>
    <property type="project" value="TreeGrafter"/>
</dbReference>
<keyword evidence="8" id="KW-0067">ATP-binding</keyword>
<dbReference type="PROSITE" id="PS50146">
    <property type="entry name" value="DAGK"/>
    <property type="match status" value="1"/>
</dbReference>
<gene>
    <name evidence="14" type="ORF">SAMN04487752_0835</name>
</gene>
<dbReference type="GO" id="GO:0046872">
    <property type="term" value="F:metal ion binding"/>
    <property type="evidence" value="ECO:0007669"/>
    <property type="project" value="UniProtKB-KW"/>
</dbReference>
<evidence type="ECO:0000313" key="14">
    <source>
        <dbReference type="EMBL" id="SDQ12312.1"/>
    </source>
</evidence>
<dbReference type="InterPro" id="IPR017438">
    <property type="entry name" value="ATP-NAD_kinase_N"/>
</dbReference>
<dbReference type="NCBIfam" id="TIGR00147">
    <property type="entry name" value="YegS/Rv2252/BmrU family lipid kinase"/>
    <property type="match status" value="1"/>
</dbReference>
<comment type="similarity">
    <text evidence="2">Belongs to the diacylglycerol/lipid kinase family.</text>
</comment>
<evidence type="ECO:0000256" key="1">
    <source>
        <dbReference type="ARBA" id="ARBA00001946"/>
    </source>
</evidence>
<dbReference type="GO" id="GO:0008654">
    <property type="term" value="P:phospholipid biosynthetic process"/>
    <property type="evidence" value="ECO:0007669"/>
    <property type="project" value="UniProtKB-KW"/>
</dbReference>
<dbReference type="InterPro" id="IPR016064">
    <property type="entry name" value="NAD/diacylglycerol_kinase_sf"/>
</dbReference>
<dbReference type="SMART" id="SM00046">
    <property type="entry name" value="DAGKc"/>
    <property type="match status" value="1"/>
</dbReference>
<dbReference type="EMBL" id="FNJW01000008">
    <property type="protein sequence ID" value="SDQ12312.1"/>
    <property type="molecule type" value="Genomic_DNA"/>
</dbReference>
<proteinExistence type="inferred from homology"/>
<accession>A0A1H0YB19</accession>
<keyword evidence="10" id="KW-0443">Lipid metabolism</keyword>
<dbReference type="InterPro" id="IPR001206">
    <property type="entry name" value="Diacylglycerol_kinase_cat_dom"/>
</dbReference>
<evidence type="ECO:0000256" key="12">
    <source>
        <dbReference type="ARBA" id="ARBA00023264"/>
    </source>
</evidence>
<dbReference type="GO" id="GO:0005886">
    <property type="term" value="C:plasma membrane"/>
    <property type="evidence" value="ECO:0007669"/>
    <property type="project" value="TreeGrafter"/>
</dbReference>
<evidence type="ECO:0000256" key="5">
    <source>
        <dbReference type="ARBA" id="ARBA00022723"/>
    </source>
</evidence>
<feature type="domain" description="DAGKc" evidence="13">
    <location>
        <begin position="1"/>
        <end position="131"/>
    </location>
</feature>
<dbReference type="Pfam" id="PF00781">
    <property type="entry name" value="DAGK_cat"/>
    <property type="match status" value="1"/>
</dbReference>
<sequence>MTKAMIIVNPSSGGEKAETYMEKLKKQLEPDFSELIIKKTKKAGDATTFCEDAALEKYEVVFVLGGDGTVSEAVNGLMLHQAQTILGIIPLGTVNNVARALGISTNPDVAIDSLKQLNVKKIDVGKVNNRYFISSTSVGPIPESVQEVDIEMKTKFGIFAYLIEGIKALKNDETYTFELDIEGEKWTADYSMLLIAMSNFVGGIGTVIPEAEVDDGSLHLVTLKETTMKEKLSLMPELFQNTDYTKNQLEHRSFKKATIRLLEDKEIKCTVDGDKGMTFPLELEAVPHSLMVLCSN</sequence>